<accession>A0AAU9PCC5</accession>
<sequence>MQAKEMIRSMKVSDPSIYLMDHFAFLWMQGMVSIAQNNLLFSLECFEVRFEKHILHLGVDVLDCNLVHRRSEVGEIVVHRSYEADETVVHRRPKADKIGGD</sequence>
<keyword evidence="2" id="KW-1185">Reference proteome</keyword>
<organism evidence="1 2">
    <name type="scientific">Lactuca virosa</name>
    <dbReference type="NCBI Taxonomy" id="75947"/>
    <lineage>
        <taxon>Eukaryota</taxon>
        <taxon>Viridiplantae</taxon>
        <taxon>Streptophyta</taxon>
        <taxon>Embryophyta</taxon>
        <taxon>Tracheophyta</taxon>
        <taxon>Spermatophyta</taxon>
        <taxon>Magnoliopsida</taxon>
        <taxon>eudicotyledons</taxon>
        <taxon>Gunneridae</taxon>
        <taxon>Pentapetalae</taxon>
        <taxon>asterids</taxon>
        <taxon>campanulids</taxon>
        <taxon>Asterales</taxon>
        <taxon>Asteraceae</taxon>
        <taxon>Cichorioideae</taxon>
        <taxon>Cichorieae</taxon>
        <taxon>Lactucinae</taxon>
        <taxon>Lactuca</taxon>
    </lineage>
</organism>
<protein>
    <submittedName>
        <fullName evidence="1">Uncharacterized protein</fullName>
    </submittedName>
</protein>
<dbReference type="AlphaFoldDB" id="A0AAU9PCC5"/>
<proteinExistence type="predicted"/>
<gene>
    <name evidence="1" type="ORF">LVIROSA_LOCUS33316</name>
</gene>
<comment type="caution">
    <text evidence="1">The sequence shown here is derived from an EMBL/GenBank/DDBJ whole genome shotgun (WGS) entry which is preliminary data.</text>
</comment>
<evidence type="ECO:0000313" key="1">
    <source>
        <dbReference type="EMBL" id="CAH1447723.1"/>
    </source>
</evidence>
<dbReference type="Proteomes" id="UP001157418">
    <property type="component" value="Unassembled WGS sequence"/>
</dbReference>
<reference evidence="1 2" key="1">
    <citation type="submission" date="2022-01" db="EMBL/GenBank/DDBJ databases">
        <authorList>
            <person name="Xiong W."/>
            <person name="Schranz E."/>
        </authorList>
    </citation>
    <scope>NUCLEOTIDE SEQUENCE [LARGE SCALE GENOMIC DNA]</scope>
</reference>
<name>A0AAU9PCC5_9ASTR</name>
<dbReference type="EMBL" id="CAKMRJ010005601">
    <property type="protein sequence ID" value="CAH1447723.1"/>
    <property type="molecule type" value="Genomic_DNA"/>
</dbReference>
<evidence type="ECO:0000313" key="2">
    <source>
        <dbReference type="Proteomes" id="UP001157418"/>
    </source>
</evidence>